<proteinExistence type="predicted"/>
<dbReference type="InterPro" id="IPR017946">
    <property type="entry name" value="PLC-like_Pdiesterase_TIM-brl"/>
</dbReference>
<dbReference type="Pfam" id="PF16387">
    <property type="entry name" value="DUF4996"/>
    <property type="match status" value="1"/>
</dbReference>
<keyword evidence="3" id="KW-1185">Reference proteome</keyword>
<evidence type="ECO:0000313" key="2">
    <source>
        <dbReference type="EMBL" id="MCG2614966.1"/>
    </source>
</evidence>
<reference evidence="2" key="1">
    <citation type="submission" date="2022-01" db="EMBL/GenBank/DDBJ databases">
        <authorList>
            <person name="Jo J.-H."/>
            <person name="Im W.-T."/>
        </authorList>
    </citation>
    <scope>NUCLEOTIDE SEQUENCE</scope>
    <source>
        <strain evidence="2">NA20</strain>
    </source>
</reference>
<dbReference type="EMBL" id="JAKLTR010000006">
    <property type="protein sequence ID" value="MCG2614966.1"/>
    <property type="molecule type" value="Genomic_DNA"/>
</dbReference>
<sequence>MAYCRVRRVPTEAVHIDLSHHNADVISFIKKSGARVWINALDEVDQKAAGGNPAAFEEVLNKGANIVQTDQPALLKAYLIKTNRYY</sequence>
<dbReference type="InterPro" id="IPR032160">
    <property type="entry name" value="DUF4996"/>
</dbReference>
<evidence type="ECO:0000313" key="3">
    <source>
        <dbReference type="Proteomes" id="UP001165367"/>
    </source>
</evidence>
<dbReference type="Gene3D" id="3.20.20.190">
    <property type="entry name" value="Phosphatidylinositol (PI) phosphodiesterase"/>
    <property type="match status" value="1"/>
</dbReference>
<dbReference type="Proteomes" id="UP001165367">
    <property type="component" value="Unassembled WGS sequence"/>
</dbReference>
<accession>A0ABS9KRM5</accession>
<dbReference type="RefSeq" id="WP_237871872.1">
    <property type="nucleotide sequence ID" value="NZ_JAKLTR010000006.1"/>
</dbReference>
<feature type="domain" description="DUF4996" evidence="1">
    <location>
        <begin position="12"/>
        <end position="79"/>
    </location>
</feature>
<organism evidence="2 3">
    <name type="scientific">Terrimonas ginsenosidimutans</name>
    <dbReference type="NCBI Taxonomy" id="2908004"/>
    <lineage>
        <taxon>Bacteria</taxon>
        <taxon>Pseudomonadati</taxon>
        <taxon>Bacteroidota</taxon>
        <taxon>Chitinophagia</taxon>
        <taxon>Chitinophagales</taxon>
        <taxon>Chitinophagaceae</taxon>
        <taxon>Terrimonas</taxon>
    </lineage>
</organism>
<dbReference type="SUPFAM" id="SSF51695">
    <property type="entry name" value="PLC-like phosphodiesterases"/>
    <property type="match status" value="1"/>
</dbReference>
<evidence type="ECO:0000259" key="1">
    <source>
        <dbReference type="Pfam" id="PF16387"/>
    </source>
</evidence>
<name>A0ABS9KRM5_9BACT</name>
<comment type="caution">
    <text evidence="2">The sequence shown here is derived from an EMBL/GenBank/DDBJ whole genome shotgun (WGS) entry which is preliminary data.</text>
</comment>
<protein>
    <submittedName>
        <fullName evidence="2">DUF4996 domain-containing protein</fullName>
    </submittedName>
</protein>
<gene>
    <name evidence="2" type="ORF">LZZ85_11765</name>
</gene>